<protein>
    <submittedName>
        <fullName evidence="2 4">Uncharacterized protein</fullName>
    </submittedName>
</protein>
<keyword evidence="1" id="KW-0812">Transmembrane</keyword>
<dbReference type="Proteomes" id="UP000267606">
    <property type="component" value="Unassembled WGS sequence"/>
</dbReference>
<dbReference type="AlphaFoldDB" id="A0A183H4C2"/>
<name>A0A183H4C2_9BILA</name>
<feature type="transmembrane region" description="Helical" evidence="1">
    <location>
        <begin position="165"/>
        <end position="188"/>
    </location>
</feature>
<evidence type="ECO:0000313" key="3">
    <source>
        <dbReference type="Proteomes" id="UP000267606"/>
    </source>
</evidence>
<sequence>MEIHCVIAMNISKNILDNIDQKYFICIQLWLTSDSNENNTLFTQNFLSGNQMIYSILFNNSCSKFKFTELEKKKFEPKIRHIRDVLATKTSLKLSEHKITIKNITPSLPINAMNTTYFPLAWMQDYNDSTWTKSNKTISNVTILLPSTKLPIKRKDDLIFGYFQLYALILLAIFGMLLLAITAIACYFDCENRRSYLPGTRYNNIKRDTIPTVTIKYADKKPDIMHEKKIQKVVRILNLFISC</sequence>
<gene>
    <name evidence="2" type="ORF">OFLC_LOCUS2332</name>
</gene>
<accession>A0A183H4C2</accession>
<dbReference type="EMBL" id="UZAJ01001318">
    <property type="protein sequence ID" value="VDO32628.1"/>
    <property type="molecule type" value="Genomic_DNA"/>
</dbReference>
<dbReference type="WBParaSite" id="OFLC_0000233101-mRNA-1">
    <property type="protein sequence ID" value="OFLC_0000233101-mRNA-1"/>
    <property type="gene ID" value="OFLC_0000233101"/>
</dbReference>
<evidence type="ECO:0000313" key="4">
    <source>
        <dbReference type="WBParaSite" id="OFLC_0000233101-mRNA-1"/>
    </source>
</evidence>
<keyword evidence="1" id="KW-0472">Membrane</keyword>
<evidence type="ECO:0000256" key="1">
    <source>
        <dbReference type="SAM" id="Phobius"/>
    </source>
</evidence>
<reference evidence="2 3" key="2">
    <citation type="submission" date="2018-11" db="EMBL/GenBank/DDBJ databases">
        <authorList>
            <consortium name="Pathogen Informatics"/>
        </authorList>
    </citation>
    <scope>NUCLEOTIDE SEQUENCE [LARGE SCALE GENOMIC DNA]</scope>
</reference>
<keyword evidence="1" id="KW-1133">Transmembrane helix</keyword>
<proteinExistence type="predicted"/>
<reference evidence="4" key="1">
    <citation type="submission" date="2016-06" db="UniProtKB">
        <authorList>
            <consortium name="WormBaseParasite"/>
        </authorList>
    </citation>
    <scope>IDENTIFICATION</scope>
</reference>
<evidence type="ECO:0000313" key="2">
    <source>
        <dbReference type="EMBL" id="VDO32628.1"/>
    </source>
</evidence>
<organism evidence="4">
    <name type="scientific">Onchocerca flexuosa</name>
    <dbReference type="NCBI Taxonomy" id="387005"/>
    <lineage>
        <taxon>Eukaryota</taxon>
        <taxon>Metazoa</taxon>
        <taxon>Ecdysozoa</taxon>
        <taxon>Nematoda</taxon>
        <taxon>Chromadorea</taxon>
        <taxon>Rhabditida</taxon>
        <taxon>Spirurina</taxon>
        <taxon>Spiruromorpha</taxon>
        <taxon>Filarioidea</taxon>
        <taxon>Onchocercidae</taxon>
        <taxon>Onchocerca</taxon>
    </lineage>
</organism>
<keyword evidence="3" id="KW-1185">Reference proteome</keyword>